<keyword evidence="2" id="KW-0472">Membrane</keyword>
<dbReference type="OrthoDB" id="9815441at2"/>
<dbReference type="InterPro" id="IPR050266">
    <property type="entry name" value="AB_hydrolase_sf"/>
</dbReference>
<keyword evidence="5" id="KW-1185">Reference proteome</keyword>
<keyword evidence="1 4" id="KW-0378">Hydrolase</keyword>
<evidence type="ECO:0000256" key="2">
    <source>
        <dbReference type="SAM" id="Phobius"/>
    </source>
</evidence>
<dbReference type="Proteomes" id="UP000218151">
    <property type="component" value="Unassembled WGS sequence"/>
</dbReference>
<dbReference type="Pfam" id="PF00561">
    <property type="entry name" value="Abhydrolase_1"/>
    <property type="match status" value="1"/>
</dbReference>
<dbReference type="PRINTS" id="PR00111">
    <property type="entry name" value="ABHYDROLASE"/>
</dbReference>
<feature type="domain" description="AB hydrolase-1" evidence="3">
    <location>
        <begin position="69"/>
        <end position="310"/>
    </location>
</feature>
<dbReference type="InterPro" id="IPR029058">
    <property type="entry name" value="AB_hydrolase_fold"/>
</dbReference>
<proteinExistence type="predicted"/>
<evidence type="ECO:0000259" key="3">
    <source>
        <dbReference type="Pfam" id="PF00561"/>
    </source>
</evidence>
<dbReference type="Gene3D" id="3.40.50.1820">
    <property type="entry name" value="alpha/beta hydrolase"/>
    <property type="match status" value="1"/>
</dbReference>
<dbReference type="GO" id="GO:0016787">
    <property type="term" value="F:hydrolase activity"/>
    <property type="evidence" value="ECO:0007669"/>
    <property type="project" value="UniProtKB-KW"/>
</dbReference>
<dbReference type="InterPro" id="IPR000073">
    <property type="entry name" value="AB_hydrolase_1"/>
</dbReference>
<gene>
    <name evidence="4" type="ORF">CKY28_04045</name>
</gene>
<reference evidence="5" key="1">
    <citation type="submission" date="2017-09" db="EMBL/GenBank/DDBJ databases">
        <authorList>
            <person name="Feng G."/>
            <person name="Zhu H."/>
        </authorList>
    </citation>
    <scope>NUCLEOTIDE SEQUENCE [LARGE SCALE GENOMIC DNA]</scope>
    <source>
        <strain evidence="5">1PNM-20</strain>
    </source>
</reference>
<comment type="caution">
    <text evidence="4">The sequence shown here is derived from an EMBL/GenBank/DDBJ whole genome shotgun (WGS) entry which is preliminary data.</text>
</comment>
<dbReference type="AlphaFoldDB" id="A0A2A2SH29"/>
<organism evidence="4 5">
    <name type="scientific">Sphingomonas lenta</name>
    <dbReference type="NCBI Taxonomy" id="1141887"/>
    <lineage>
        <taxon>Bacteria</taxon>
        <taxon>Pseudomonadati</taxon>
        <taxon>Pseudomonadota</taxon>
        <taxon>Alphaproteobacteria</taxon>
        <taxon>Sphingomonadales</taxon>
        <taxon>Sphingomonadaceae</taxon>
        <taxon>Sphingomonas</taxon>
    </lineage>
</organism>
<accession>A0A2A2SH29</accession>
<dbReference type="GO" id="GO:0016020">
    <property type="term" value="C:membrane"/>
    <property type="evidence" value="ECO:0007669"/>
    <property type="project" value="TreeGrafter"/>
</dbReference>
<dbReference type="PANTHER" id="PTHR43798">
    <property type="entry name" value="MONOACYLGLYCEROL LIPASE"/>
    <property type="match status" value="1"/>
</dbReference>
<evidence type="ECO:0000256" key="1">
    <source>
        <dbReference type="ARBA" id="ARBA00022801"/>
    </source>
</evidence>
<dbReference type="PANTHER" id="PTHR43798:SF31">
    <property type="entry name" value="AB HYDROLASE SUPERFAMILY PROTEIN YCLE"/>
    <property type="match status" value="1"/>
</dbReference>
<evidence type="ECO:0000313" key="5">
    <source>
        <dbReference type="Proteomes" id="UP000218151"/>
    </source>
</evidence>
<dbReference type="SUPFAM" id="SSF53474">
    <property type="entry name" value="alpha/beta-Hydrolases"/>
    <property type="match status" value="1"/>
</dbReference>
<keyword evidence="2" id="KW-1133">Transmembrane helix</keyword>
<evidence type="ECO:0000313" key="4">
    <source>
        <dbReference type="EMBL" id="PAX08556.1"/>
    </source>
</evidence>
<dbReference type="EMBL" id="NSLI01000002">
    <property type="protein sequence ID" value="PAX08556.1"/>
    <property type="molecule type" value="Genomic_DNA"/>
</dbReference>
<dbReference type="RefSeq" id="WP_095997066.1">
    <property type="nucleotide sequence ID" value="NZ_NSLI01000002.1"/>
</dbReference>
<sequence length="326" mass="34869">MTQDRNEQASPALSRIGLAVLGAAAAGVGLAVASELLGRDAERQVPADGHFLDVEGARLHFVDSGSGRPIVMVHGLAGQLRNFTHSLTAMLEGEHRLIAVDRPRYGYSTAKPGTEPNLRDQGRLLARFIDKLGLEKPLVVGHSMGGAVALAAALHAPKKIGGLVLLAPLTQVLDQAPEALRLLQRDSRAARAAMARLFGVPVGRLGRRVNEAAIFAPDPAPEDFGTRGGGLLALRPHTLDAAMYEVGVSKDDLEAIVPRYGELKLPVSILFAREDNLLDPDLHGRRTAREIPGAVFEEIEGGHMLPVTHPEACARVIRATYARVKR</sequence>
<feature type="transmembrane region" description="Helical" evidence="2">
    <location>
        <begin position="12"/>
        <end position="33"/>
    </location>
</feature>
<keyword evidence="2" id="KW-0812">Transmembrane</keyword>
<name>A0A2A2SH29_9SPHN</name>
<protein>
    <submittedName>
        <fullName evidence="4">Alpha/beta hydrolase</fullName>
    </submittedName>
</protein>